<feature type="transmembrane region" description="Helical" evidence="1">
    <location>
        <begin position="411"/>
        <end position="434"/>
    </location>
</feature>
<dbReference type="Proteomes" id="UP001529491">
    <property type="component" value="Chromosome"/>
</dbReference>
<keyword evidence="1" id="KW-0812">Transmembrane</keyword>
<dbReference type="PANTHER" id="PTHR34219">
    <property type="entry name" value="IRON-REGULATED INNER MEMBRANE PROTEIN-RELATED"/>
    <property type="match status" value="1"/>
</dbReference>
<evidence type="ECO:0000313" key="3">
    <source>
        <dbReference type="Proteomes" id="UP001529491"/>
    </source>
</evidence>
<reference evidence="2 3" key="1">
    <citation type="submission" date="2023-10" db="EMBL/GenBank/DDBJ databases">
        <title>Complete genome sequence of Shewanella sp. DAU334.</title>
        <authorList>
            <person name="Lee Y.-S."/>
            <person name="Jeong H.-R."/>
            <person name="Hwang E.-J."/>
            <person name="Choi Y.-L."/>
            <person name="Kim G.-D."/>
        </authorList>
    </citation>
    <scope>NUCLEOTIDE SEQUENCE [LARGE SCALE GENOMIC DNA]</scope>
    <source>
        <strain evidence="2 3">DAU334</strain>
    </source>
</reference>
<feature type="transmembrane region" description="Helical" evidence="1">
    <location>
        <begin position="508"/>
        <end position="531"/>
    </location>
</feature>
<evidence type="ECO:0000256" key="1">
    <source>
        <dbReference type="SAM" id="Phobius"/>
    </source>
</evidence>
<feature type="transmembrane region" description="Helical" evidence="1">
    <location>
        <begin position="446"/>
        <end position="463"/>
    </location>
</feature>
<keyword evidence="1" id="KW-0472">Membrane</keyword>
<gene>
    <name evidence="2" type="ORF">RGE70_07160</name>
</gene>
<feature type="transmembrane region" description="Helical" evidence="1">
    <location>
        <begin position="204"/>
        <end position="228"/>
    </location>
</feature>
<organism evidence="2 3">
    <name type="scientific">Shewanella youngdeokensis</name>
    <dbReference type="NCBI Taxonomy" id="2999068"/>
    <lineage>
        <taxon>Bacteria</taxon>
        <taxon>Pseudomonadati</taxon>
        <taxon>Pseudomonadota</taxon>
        <taxon>Gammaproteobacteria</taxon>
        <taxon>Alteromonadales</taxon>
        <taxon>Shewanellaceae</taxon>
        <taxon>Shewanella</taxon>
    </lineage>
</organism>
<sequence>MTIKDCTKKHIINARGPGVRKANSWLHTLTGLFFGWIFYLIFFTGTLSFYAEELKLWAWPEAHQASTTTTPNFKAVANYLTTHASGASEWFISLPDDRYPVTSLRYFEAGERPSKFGGKRLSINPQTGEPIAPRESRLVSKIVQSHFMLFGLPKGAGLAIVGIITMVMFIALITGVVIHRKIFSDFFTFRPKRGQLSWQDMHNVTGVVALPYHFVFIFSGLLLTVFLLNPWGVNSAMDGDKRSFRELSGGKHGLQMQYQPSPALQQLPVSQGMEATLTSIYKQLQVEAPNGLSAIMVRQPGTDKQSFLVRGQKESNLAHGANARTWQFDSQGKLTSSAIPKVPQSDIVAFNNILEQMHQQLHAGPIARAVYFLGGLLGCIMIATGLIMWVQKREKRKRNTQPHRGVVIAQHLNVVTIIGLPISILLAMWANHLLPQSMSGRAPLELAVWGVSWLVLIAHTAWVKPANAWRQHTKLLGVLALLLAVFNMSLLYPMLGLGNVLTWWQMPLIVQLIDVGLLIVALLSLLALRYIPAPAKRTQLKQQEAAKLKGEKQHA</sequence>
<proteinExistence type="predicted"/>
<keyword evidence="1" id="KW-1133">Transmembrane helix</keyword>
<dbReference type="PANTHER" id="PTHR34219:SF4">
    <property type="entry name" value="PEPSY DOMAIN-CONTAINING PROTEIN"/>
    <property type="match status" value="1"/>
</dbReference>
<protein>
    <submittedName>
        <fullName evidence="2">PepSY-associated TM helix domain-containing protein</fullName>
    </submittedName>
</protein>
<feature type="transmembrane region" description="Helical" evidence="1">
    <location>
        <begin position="25"/>
        <end position="51"/>
    </location>
</feature>
<dbReference type="InterPro" id="IPR005625">
    <property type="entry name" value="PepSY-ass_TM"/>
</dbReference>
<evidence type="ECO:0000313" key="2">
    <source>
        <dbReference type="EMBL" id="WOT06531.1"/>
    </source>
</evidence>
<feature type="transmembrane region" description="Helical" evidence="1">
    <location>
        <begin position="475"/>
        <end position="496"/>
    </location>
</feature>
<feature type="transmembrane region" description="Helical" evidence="1">
    <location>
        <begin position="156"/>
        <end position="183"/>
    </location>
</feature>
<accession>A0ABZ0K238</accession>
<keyword evidence="3" id="KW-1185">Reference proteome</keyword>
<dbReference type="RefSeq" id="WP_310470805.1">
    <property type="nucleotide sequence ID" value="NZ_CP136522.1"/>
</dbReference>
<dbReference type="EMBL" id="CP136522">
    <property type="protein sequence ID" value="WOT06531.1"/>
    <property type="molecule type" value="Genomic_DNA"/>
</dbReference>
<name>A0ABZ0K238_9GAMM</name>
<feature type="transmembrane region" description="Helical" evidence="1">
    <location>
        <begin position="369"/>
        <end position="390"/>
    </location>
</feature>
<dbReference type="Pfam" id="PF03929">
    <property type="entry name" value="PepSY_TM"/>
    <property type="match status" value="1"/>
</dbReference>